<dbReference type="SUPFAM" id="SSF103642">
    <property type="entry name" value="Sec-C motif"/>
    <property type="match status" value="1"/>
</dbReference>
<proteinExistence type="predicted"/>
<dbReference type="InterPro" id="IPR004027">
    <property type="entry name" value="SEC_C_motif"/>
</dbReference>
<gene>
    <name evidence="1" type="ORF">OEV98_13560</name>
</gene>
<keyword evidence="2" id="KW-1185">Reference proteome</keyword>
<evidence type="ECO:0000313" key="2">
    <source>
        <dbReference type="Proteomes" id="UP001209318"/>
    </source>
</evidence>
<accession>A0AAE3IU68</accession>
<dbReference type="EMBL" id="JAOUSF010000004">
    <property type="protein sequence ID" value="MCU9614566.1"/>
    <property type="molecule type" value="Genomic_DNA"/>
</dbReference>
<comment type="caution">
    <text evidence="1">The sequence shown here is derived from an EMBL/GenBank/DDBJ whole genome shotgun (WGS) entry which is preliminary data.</text>
</comment>
<dbReference type="Proteomes" id="UP001209318">
    <property type="component" value="Unassembled WGS sequence"/>
</dbReference>
<sequence length="318" mass="36802">MNIGRNDPCPCGSGKKYKKCCMNKDVTFDQTQPNNGKTESWSLEKVAQLTSEEIFTKLNELGLTMDEQSFVKAIISKKSAKELFDEWVKSYQLNESTISAEFAFYVIRVLAKRLAPDHILAEMLHSMMQDGYQLYENKEEEAACELWWELWNKTFAWLTPRQVSSIEQLDALTAPFMAQSYFNWVQDFEMALSSLGQKDPRYLEMVFQFTTEFRKHFPESNPSVLMNMGTAGAEALFQLNQVKAGDTLFEALSKEKYKDEEMTWIYVRWGDAYTEWMNPKTADHQRAQALYEKALTFVKDASDKQSIVERIEDLKTGA</sequence>
<reference evidence="1" key="1">
    <citation type="submission" date="2022-10" db="EMBL/GenBank/DDBJ databases">
        <title>Description of Fervidibacillus gen. nov. in the family Fervidibacillaceae fam. nov. with two species, Fervidibacillus albus sp. nov., and Fervidibacillus halotolerans sp. nov., isolated from tidal flat sediments.</title>
        <authorList>
            <person name="Kwon K.K."/>
            <person name="Yang S.-H."/>
        </authorList>
    </citation>
    <scope>NUCLEOTIDE SEQUENCE</scope>
    <source>
        <strain evidence="1">JCM 19140</strain>
    </source>
</reference>
<protein>
    <submittedName>
        <fullName evidence="1">SEC-C domain-containing protein</fullName>
    </submittedName>
</protein>
<dbReference type="Pfam" id="PF02810">
    <property type="entry name" value="SEC-C"/>
    <property type="match status" value="1"/>
</dbReference>
<dbReference type="Gene3D" id="3.10.450.50">
    <property type="match status" value="1"/>
</dbReference>
<dbReference type="AlphaFoldDB" id="A0AAE3IU68"/>
<name>A0AAE3IU68_9BACI</name>
<organism evidence="1 2">
    <name type="scientific">Perspicuibacillus lycopersici</name>
    <dbReference type="NCBI Taxonomy" id="1325689"/>
    <lineage>
        <taxon>Bacteria</taxon>
        <taxon>Bacillati</taxon>
        <taxon>Bacillota</taxon>
        <taxon>Bacilli</taxon>
        <taxon>Bacillales</taxon>
        <taxon>Bacillaceae</taxon>
        <taxon>Perspicuibacillus</taxon>
    </lineage>
</organism>
<evidence type="ECO:0000313" key="1">
    <source>
        <dbReference type="EMBL" id="MCU9614566.1"/>
    </source>
</evidence>